<dbReference type="Pfam" id="PF13847">
    <property type="entry name" value="Methyltransf_31"/>
    <property type="match status" value="1"/>
</dbReference>
<dbReference type="STRING" id="144512.A0A0V0U116"/>
<dbReference type="EC" id="2.1.1.-" evidence="3"/>
<dbReference type="SUPFAM" id="SSF53335">
    <property type="entry name" value="S-adenosyl-L-methionine-dependent methyltransferases"/>
    <property type="match status" value="1"/>
</dbReference>
<dbReference type="GO" id="GO:0005794">
    <property type="term" value="C:Golgi apparatus"/>
    <property type="evidence" value="ECO:0007669"/>
    <property type="project" value="TreeGrafter"/>
</dbReference>
<gene>
    <name evidence="7" type="primary">Bicd1</name>
    <name evidence="7" type="ORF">T05_2404</name>
</gene>
<dbReference type="PANTHER" id="PTHR31233:SF6">
    <property type="entry name" value="PROTEIN BICAUDAL D"/>
    <property type="match status" value="1"/>
</dbReference>
<comment type="caution">
    <text evidence="7">The sequence shown here is derived from an EMBL/GenBank/DDBJ whole genome shotgun (WGS) entry which is preliminary data.</text>
</comment>
<dbReference type="InterPro" id="IPR018477">
    <property type="entry name" value="BICD"/>
</dbReference>
<comment type="similarity">
    <text evidence="3">Belongs to the class I-like SAM-binding methyltransferase superfamily. EFM4 family.</text>
</comment>
<dbReference type="CDD" id="cd02440">
    <property type="entry name" value="AdoMet_MTases"/>
    <property type="match status" value="1"/>
</dbReference>
<evidence type="ECO:0000313" key="8">
    <source>
        <dbReference type="Proteomes" id="UP000055048"/>
    </source>
</evidence>
<feature type="coiled-coil region" evidence="4">
    <location>
        <begin position="211"/>
        <end position="252"/>
    </location>
</feature>
<dbReference type="Gene3D" id="3.40.50.150">
    <property type="entry name" value="Vaccinia Virus protein VP39"/>
    <property type="match status" value="1"/>
</dbReference>
<dbReference type="PANTHER" id="PTHR31233">
    <property type="entry name" value="BICAUDAL D FAMILY MEMBER"/>
    <property type="match status" value="1"/>
</dbReference>
<dbReference type="InterPro" id="IPR026635">
    <property type="entry name" value="Efm4/METTL10"/>
</dbReference>
<comment type="similarity">
    <text evidence="1">Belongs to the BicD family.</text>
</comment>
<feature type="domain" description="Methyltransferase" evidence="6">
    <location>
        <begin position="934"/>
        <end position="1017"/>
    </location>
</feature>
<keyword evidence="3" id="KW-0489">Methyltransferase</keyword>
<organism evidence="7 8">
    <name type="scientific">Trichinella murrelli</name>
    <dbReference type="NCBI Taxonomy" id="144512"/>
    <lineage>
        <taxon>Eukaryota</taxon>
        <taxon>Metazoa</taxon>
        <taxon>Ecdysozoa</taxon>
        <taxon>Nematoda</taxon>
        <taxon>Enoplea</taxon>
        <taxon>Dorylaimia</taxon>
        <taxon>Trichinellida</taxon>
        <taxon>Trichinellidae</taxon>
        <taxon>Trichinella</taxon>
    </lineage>
</organism>
<keyword evidence="3" id="KW-0963">Cytoplasm</keyword>
<name>A0A0V0U116_9BILA</name>
<feature type="compositionally biased region" description="Low complexity" evidence="5">
    <location>
        <begin position="790"/>
        <end position="806"/>
    </location>
</feature>
<evidence type="ECO:0000256" key="2">
    <source>
        <dbReference type="ARBA" id="ARBA00023054"/>
    </source>
</evidence>
<dbReference type="GO" id="GO:0008093">
    <property type="term" value="F:cytoskeletal anchor activity"/>
    <property type="evidence" value="ECO:0007669"/>
    <property type="project" value="InterPro"/>
</dbReference>
<dbReference type="HAMAP" id="MF_03188">
    <property type="entry name" value="Methyltr_EFM4"/>
    <property type="match status" value="1"/>
</dbReference>
<dbReference type="OrthoDB" id="10069295at2759"/>
<accession>A0A0V0U116</accession>
<dbReference type="GO" id="GO:0070507">
    <property type="term" value="P:regulation of microtubule cytoskeleton organization"/>
    <property type="evidence" value="ECO:0007669"/>
    <property type="project" value="TreeGrafter"/>
</dbReference>
<dbReference type="EMBL" id="JYDJ01000085">
    <property type="protein sequence ID" value="KRX44971.1"/>
    <property type="molecule type" value="Genomic_DNA"/>
</dbReference>
<keyword evidence="8" id="KW-1185">Reference proteome</keyword>
<evidence type="ECO:0000256" key="1">
    <source>
        <dbReference type="ARBA" id="ARBA00010061"/>
    </source>
</evidence>
<comment type="subcellular location">
    <subcellularLocation>
        <location evidence="3">Cytoplasm</location>
    </subcellularLocation>
</comment>
<keyword evidence="2 4" id="KW-0175">Coiled coil</keyword>
<feature type="region of interest" description="Disordered" evidence="5">
    <location>
        <begin position="746"/>
        <end position="807"/>
    </location>
</feature>
<dbReference type="Gene3D" id="6.10.250.2470">
    <property type="match status" value="1"/>
</dbReference>
<keyword evidence="3" id="KW-0808">Transferase</keyword>
<keyword evidence="3" id="KW-0949">S-adenosyl-L-methionine</keyword>
<proteinExistence type="inferred from homology"/>
<dbReference type="InterPro" id="IPR029063">
    <property type="entry name" value="SAM-dependent_MTases_sf"/>
</dbReference>
<comment type="function">
    <text evidence="3">S-adenosyl-L-methionine-dependent protein-lysine N-methyltransferase that methylates elongation factor 1-alpha.</text>
</comment>
<protein>
    <recommendedName>
        <fullName evidence="3">Protein-lysine N-methyltransferase T05_2404</fullName>
        <ecNumber evidence="3">2.1.1.-</ecNumber>
    </recommendedName>
</protein>
<dbReference type="InterPro" id="IPR025714">
    <property type="entry name" value="Methyltranfer_dom"/>
</dbReference>
<feature type="compositionally biased region" description="Low complexity" evidence="5">
    <location>
        <begin position="768"/>
        <end position="782"/>
    </location>
</feature>
<evidence type="ECO:0000259" key="6">
    <source>
        <dbReference type="Pfam" id="PF13847"/>
    </source>
</evidence>
<dbReference type="GO" id="GO:0032259">
    <property type="term" value="P:methylation"/>
    <property type="evidence" value="ECO:0007669"/>
    <property type="project" value="UniProtKB-KW"/>
</dbReference>
<feature type="coiled-coil region" evidence="4">
    <location>
        <begin position="4"/>
        <end position="186"/>
    </location>
</feature>
<dbReference type="Proteomes" id="UP000055048">
    <property type="component" value="Unassembled WGS sequence"/>
</dbReference>
<dbReference type="GO" id="GO:0072393">
    <property type="term" value="P:microtubule anchoring at microtubule organizing center"/>
    <property type="evidence" value="ECO:0007669"/>
    <property type="project" value="TreeGrafter"/>
</dbReference>
<evidence type="ECO:0000256" key="3">
    <source>
        <dbReference type="HAMAP-Rule" id="MF_03188"/>
    </source>
</evidence>
<evidence type="ECO:0000256" key="4">
    <source>
        <dbReference type="SAM" id="Coils"/>
    </source>
</evidence>
<dbReference type="GO" id="GO:0005829">
    <property type="term" value="C:cytosol"/>
    <property type="evidence" value="ECO:0007669"/>
    <property type="project" value="TreeGrafter"/>
</dbReference>
<feature type="coiled-coil region" evidence="4">
    <location>
        <begin position="317"/>
        <end position="347"/>
    </location>
</feature>
<reference evidence="7 8" key="1">
    <citation type="submission" date="2015-01" db="EMBL/GenBank/DDBJ databases">
        <title>Evolution of Trichinella species and genotypes.</title>
        <authorList>
            <person name="Korhonen P.K."/>
            <person name="Edoardo P."/>
            <person name="Giuseppe L.R."/>
            <person name="Gasser R.B."/>
        </authorList>
    </citation>
    <scope>NUCLEOTIDE SEQUENCE [LARGE SCALE GENOMIC DNA]</scope>
    <source>
        <strain evidence="7">ISS417</strain>
    </source>
</reference>
<dbReference type="Pfam" id="PF09730">
    <property type="entry name" value="BicD"/>
    <property type="match status" value="2"/>
</dbReference>
<sequence length="1117" mass="126274">MSSLEALKSEIDRLSHELDEACNQKIQAAKYGLQVLEEKQALETKYEALESSYEVTKQELDIVKEALSHFQLKHREVEKHGVQHEESLLQETANRESELLSKIAALEQDLRQADQEISRTKSEWQQLQEMNDILKSEKENFEICARNLRKEMDELKHREQRLICDYSELEEENLNLQKQLDSTKRVQIDFDSMKFELEKLYEEMQVLRFQSDEASELKEIAERQVEEALRSLQQEREQRLALKKEVDQLKNAELFNSNMSNLAQSVFGMQILVDDKVSSPAMFKQLQASMEEANEEDGESDHFQPMDLFSEMHGAQVKKLELELSSANQKREEMQKQLDEANGLVDQIVDVVNSSVADVMCLICGNAPESFKGLLFKDDNSLILTMQQRFLDIVSRLKTLVENGKLLASDAVVDQQTTERIQTMEDDLRSLLAHAAQSKACLMQAQNEMCSVSETLAQFYHDVCSRSGLTPDPVMLEHSKSSDLYKSNNSSFEISYDAECSSVDESISLSGGCLAIADGRGKVENLEARVVSTSEKNRLVESIVGGLKSDFRELLAGLDVEIEQQAPLFQVIDTVRDQVTSLSRTVDSALRGCSSSGVVEKATKSVPTTAQRSSEELVQQNVQLRSMLSTKREQIATLRALLKSNKQVAETALGQLRVRYQNEKRTVTETMGKLRQELKSLKEDAATFASVRAMFTARCCEYQAEVEDYQRQLSAAEEEKKTLNSLLRMAIQQKLALTQRLEELEMDRERSNMRRPIGSKAQQGVGRVSQQPSSSTASAVSSNGPRDSKSQNSLPPSSSASSAGSAFRQLGVRHRRNALQISDHTDRSAAVAVALDINLCNISCIIAEGVSVHMYVYLARLKRHDFTNDIDEKASSQMMSTGSAVATKQFWENVYQVEMENFVDNGHVGEVWFGKACELRMVKWLEERENIIPKHSSILDLGCGNASLLLNLAKRGYSNLTGIDYSDSAIQLAQAKANREKLSQIHFQNLDLMINSENLHNKFDVILDKGTFDVISLREDAEKAVPVYISNVTHYYCRKSNLPRLFFIASCNNTRTELINYFETNFEIMDEEHFSTINFGGKTGTTLTCMIQTSIPDRNYLRIRRKSNLRATSSNHH</sequence>
<dbReference type="GO" id="GO:0070840">
    <property type="term" value="F:dynein complex binding"/>
    <property type="evidence" value="ECO:0007669"/>
    <property type="project" value="InterPro"/>
</dbReference>
<dbReference type="GO" id="GO:0034452">
    <property type="term" value="F:dynactin binding"/>
    <property type="evidence" value="ECO:0007669"/>
    <property type="project" value="TreeGrafter"/>
</dbReference>
<dbReference type="GO" id="GO:0016279">
    <property type="term" value="F:protein-lysine N-methyltransferase activity"/>
    <property type="evidence" value="ECO:0007669"/>
    <property type="project" value="UniProtKB-UniRule"/>
</dbReference>
<dbReference type="AlphaFoldDB" id="A0A0V0U116"/>
<evidence type="ECO:0000313" key="7">
    <source>
        <dbReference type="EMBL" id="KRX44971.1"/>
    </source>
</evidence>
<evidence type="ECO:0000256" key="5">
    <source>
        <dbReference type="SAM" id="MobiDB-lite"/>
    </source>
</evidence>